<organism evidence="1 2">
    <name type="scientific">Runella defluvii</name>
    <dbReference type="NCBI Taxonomy" id="370973"/>
    <lineage>
        <taxon>Bacteria</taxon>
        <taxon>Pseudomonadati</taxon>
        <taxon>Bacteroidota</taxon>
        <taxon>Cytophagia</taxon>
        <taxon>Cytophagales</taxon>
        <taxon>Spirosomataceae</taxon>
        <taxon>Runella</taxon>
    </lineage>
</organism>
<sequence>MTQTFQQPVENPYDTENSLFAYSIYHQWRVSKTEDKNVLKYYLKKKKDREWDSAPNEDERLRLELVRSIRFLNNKVNGRYGDNKITSIQVYFNDNKGGTVPEEQPNLLLCRMDVLQNGTFDFMPNREIVPEKNIQFLMDIMAGWQEVIEKAYKK</sequence>
<proteinExistence type="predicted"/>
<evidence type="ECO:0000313" key="1">
    <source>
        <dbReference type="EMBL" id="MBB3841082.1"/>
    </source>
</evidence>
<gene>
    <name evidence="1" type="ORF">FHS57_005103</name>
</gene>
<comment type="caution">
    <text evidence="1">The sequence shown here is derived from an EMBL/GenBank/DDBJ whole genome shotgun (WGS) entry which is preliminary data.</text>
</comment>
<keyword evidence="2" id="KW-1185">Reference proteome</keyword>
<dbReference type="EMBL" id="JACIBY010000014">
    <property type="protein sequence ID" value="MBB3841082.1"/>
    <property type="molecule type" value="Genomic_DNA"/>
</dbReference>
<accession>A0A7W6ET06</accession>
<reference evidence="1 2" key="1">
    <citation type="submission" date="2020-08" db="EMBL/GenBank/DDBJ databases">
        <title>Genomic Encyclopedia of Type Strains, Phase IV (KMG-IV): sequencing the most valuable type-strain genomes for metagenomic binning, comparative biology and taxonomic classification.</title>
        <authorList>
            <person name="Goeker M."/>
        </authorList>
    </citation>
    <scope>NUCLEOTIDE SEQUENCE [LARGE SCALE GENOMIC DNA]</scope>
    <source>
        <strain evidence="1 2">DSM 17976</strain>
    </source>
</reference>
<evidence type="ECO:0000313" key="2">
    <source>
        <dbReference type="Proteomes" id="UP000541352"/>
    </source>
</evidence>
<dbReference type="RefSeq" id="WP_183978507.1">
    <property type="nucleotide sequence ID" value="NZ_JACIBY010000014.1"/>
</dbReference>
<dbReference type="Proteomes" id="UP000541352">
    <property type="component" value="Unassembled WGS sequence"/>
</dbReference>
<name>A0A7W6ET06_9BACT</name>
<dbReference type="AlphaFoldDB" id="A0A7W6ET06"/>
<protein>
    <submittedName>
        <fullName evidence="1">Uncharacterized protein</fullName>
    </submittedName>
</protein>